<accession>A0A2W2BFP0</accession>
<dbReference type="PANTHER" id="PTHR44688">
    <property type="entry name" value="DNA-BINDING TRANSCRIPTIONAL ACTIVATOR DEVR_DOSR"/>
    <property type="match status" value="1"/>
</dbReference>
<dbReference type="Pfam" id="PF00196">
    <property type="entry name" value="GerE"/>
    <property type="match status" value="1"/>
</dbReference>
<dbReference type="PROSITE" id="PS50043">
    <property type="entry name" value="HTH_LUXR_2"/>
    <property type="match status" value="1"/>
</dbReference>
<dbReference type="RefSeq" id="WP_146603596.1">
    <property type="nucleotide sequence ID" value="NZ_POTX01000327.1"/>
</dbReference>
<dbReference type="GO" id="GO:0003677">
    <property type="term" value="F:DNA binding"/>
    <property type="evidence" value="ECO:0007669"/>
    <property type="project" value="UniProtKB-KW"/>
</dbReference>
<evidence type="ECO:0000256" key="1">
    <source>
        <dbReference type="ARBA" id="ARBA00023015"/>
    </source>
</evidence>
<evidence type="ECO:0000259" key="4">
    <source>
        <dbReference type="PROSITE" id="PS50043"/>
    </source>
</evidence>
<dbReference type="SUPFAM" id="SSF46894">
    <property type="entry name" value="C-terminal effector domain of the bipartite response regulators"/>
    <property type="match status" value="1"/>
</dbReference>
<evidence type="ECO:0000313" key="6">
    <source>
        <dbReference type="Proteomes" id="UP000248627"/>
    </source>
</evidence>
<evidence type="ECO:0000313" key="5">
    <source>
        <dbReference type="EMBL" id="PZF86015.1"/>
    </source>
</evidence>
<reference evidence="5 6" key="1">
    <citation type="submission" date="2018-01" db="EMBL/GenBank/DDBJ databases">
        <title>Draft genome sequence of Jishengella endophytica.</title>
        <authorList>
            <person name="Sahin N."/>
            <person name="Ay H."/>
            <person name="Saygin H."/>
        </authorList>
    </citation>
    <scope>NUCLEOTIDE SEQUENCE [LARGE SCALE GENOMIC DNA]</scope>
    <source>
        <strain evidence="5 6">DSM 45430</strain>
    </source>
</reference>
<name>A0A2W2BFP0_9ACTN</name>
<keyword evidence="3" id="KW-0804">Transcription</keyword>
<sequence>MSSPAIDRPSRREAEVLALVGLHLSNAEIAEKLFISVRTVESHVSSLLRKYAVADRFALAALAVPPSGGRTPASRLAGLPDPRTEFIGRGAEREAVRSALAQHRLVTLLGP</sequence>
<dbReference type="InterPro" id="IPR016032">
    <property type="entry name" value="Sig_transdc_resp-reg_C-effctor"/>
</dbReference>
<dbReference type="EMBL" id="POTX01000327">
    <property type="protein sequence ID" value="PZF86015.1"/>
    <property type="molecule type" value="Genomic_DNA"/>
</dbReference>
<comment type="caution">
    <text evidence="5">The sequence shown here is derived from an EMBL/GenBank/DDBJ whole genome shotgun (WGS) entry which is preliminary data.</text>
</comment>
<dbReference type="Proteomes" id="UP000248627">
    <property type="component" value="Unassembled WGS sequence"/>
</dbReference>
<protein>
    <submittedName>
        <fullName evidence="5">ATPase</fullName>
    </submittedName>
</protein>
<dbReference type="PRINTS" id="PR00038">
    <property type="entry name" value="HTHLUXR"/>
</dbReference>
<dbReference type="Gene3D" id="1.10.10.10">
    <property type="entry name" value="Winged helix-like DNA-binding domain superfamily/Winged helix DNA-binding domain"/>
    <property type="match status" value="1"/>
</dbReference>
<keyword evidence="6" id="KW-1185">Reference proteome</keyword>
<organism evidence="5 6">
    <name type="scientific">Micromonospora endophytica</name>
    <dbReference type="NCBI Taxonomy" id="515350"/>
    <lineage>
        <taxon>Bacteria</taxon>
        <taxon>Bacillati</taxon>
        <taxon>Actinomycetota</taxon>
        <taxon>Actinomycetes</taxon>
        <taxon>Micromonosporales</taxon>
        <taxon>Micromonosporaceae</taxon>
        <taxon>Micromonospora</taxon>
    </lineage>
</organism>
<dbReference type="InterPro" id="IPR000792">
    <property type="entry name" value="Tscrpt_reg_LuxR_C"/>
</dbReference>
<feature type="domain" description="HTH luxR-type" evidence="4">
    <location>
        <begin position="1"/>
        <end position="67"/>
    </location>
</feature>
<dbReference type="GO" id="GO:0006355">
    <property type="term" value="P:regulation of DNA-templated transcription"/>
    <property type="evidence" value="ECO:0007669"/>
    <property type="project" value="InterPro"/>
</dbReference>
<keyword evidence="1" id="KW-0805">Transcription regulation</keyword>
<gene>
    <name evidence="5" type="ORF">C1I93_28120</name>
</gene>
<evidence type="ECO:0000256" key="2">
    <source>
        <dbReference type="ARBA" id="ARBA00023125"/>
    </source>
</evidence>
<dbReference type="SMART" id="SM00421">
    <property type="entry name" value="HTH_LUXR"/>
    <property type="match status" value="1"/>
</dbReference>
<dbReference type="InterPro" id="IPR036388">
    <property type="entry name" value="WH-like_DNA-bd_sf"/>
</dbReference>
<evidence type="ECO:0000256" key="3">
    <source>
        <dbReference type="ARBA" id="ARBA00023163"/>
    </source>
</evidence>
<proteinExistence type="predicted"/>
<dbReference type="AlphaFoldDB" id="A0A2W2BFP0"/>
<dbReference type="CDD" id="cd06170">
    <property type="entry name" value="LuxR_C_like"/>
    <property type="match status" value="1"/>
</dbReference>
<keyword evidence="2" id="KW-0238">DNA-binding</keyword>
<feature type="non-terminal residue" evidence="5">
    <location>
        <position position="111"/>
    </location>
</feature>
<dbReference type="PANTHER" id="PTHR44688:SF16">
    <property type="entry name" value="DNA-BINDING TRANSCRIPTIONAL ACTIVATOR DEVR_DOSR"/>
    <property type="match status" value="1"/>
</dbReference>